<comment type="cofactor">
    <cofactor evidence="1">
        <name>pyridoxal 5'-phosphate</name>
        <dbReference type="ChEBI" id="CHEBI:597326"/>
    </cofactor>
</comment>
<protein>
    <recommendedName>
        <fullName evidence="14">Aminotransferase class I/classII large domain-containing protein</fullName>
    </recommendedName>
</protein>
<dbReference type="InterPro" id="IPR036188">
    <property type="entry name" value="FAD/NAD-bd_sf"/>
</dbReference>
<organism evidence="15 16">
    <name type="scientific">Fusarium avenaceum</name>
    <dbReference type="NCBI Taxonomy" id="40199"/>
    <lineage>
        <taxon>Eukaryota</taxon>
        <taxon>Fungi</taxon>
        <taxon>Dikarya</taxon>
        <taxon>Ascomycota</taxon>
        <taxon>Pezizomycotina</taxon>
        <taxon>Sordariomycetes</taxon>
        <taxon>Hypocreomycetidae</taxon>
        <taxon>Hypocreales</taxon>
        <taxon>Nectriaceae</taxon>
        <taxon>Fusarium</taxon>
        <taxon>Fusarium tricinctum species complex</taxon>
    </lineage>
</organism>
<feature type="region of interest" description="Disordered" evidence="13">
    <location>
        <begin position="583"/>
        <end position="609"/>
    </location>
</feature>
<dbReference type="PANTHER" id="PTHR42790:SF1">
    <property type="entry name" value="AROMATIC AMINO ACID AMINOTRANSFERASE, HYPOTHETICAL (EUROFUNG)"/>
    <property type="match status" value="1"/>
</dbReference>
<dbReference type="InterPro" id="IPR015424">
    <property type="entry name" value="PyrdxlP-dep_Trfase"/>
</dbReference>
<keyword evidence="10" id="KW-0663">Pyridoxal phosphate</keyword>
<evidence type="ECO:0000256" key="1">
    <source>
        <dbReference type="ARBA" id="ARBA00001933"/>
    </source>
</evidence>
<evidence type="ECO:0000256" key="3">
    <source>
        <dbReference type="ARBA" id="ARBA00007441"/>
    </source>
</evidence>
<dbReference type="AlphaFoldDB" id="A0A9P7GSA7"/>
<evidence type="ECO:0000256" key="4">
    <source>
        <dbReference type="ARBA" id="ARBA00009183"/>
    </source>
</evidence>
<dbReference type="Pfam" id="PF00155">
    <property type="entry name" value="Aminotran_1_2"/>
    <property type="match status" value="1"/>
</dbReference>
<keyword evidence="9" id="KW-0521">NADP</keyword>
<evidence type="ECO:0000256" key="2">
    <source>
        <dbReference type="ARBA" id="ARBA00001974"/>
    </source>
</evidence>
<evidence type="ECO:0000313" key="15">
    <source>
        <dbReference type="EMBL" id="KAG5655929.1"/>
    </source>
</evidence>
<comment type="cofactor">
    <cofactor evidence="2">
        <name>FAD</name>
        <dbReference type="ChEBI" id="CHEBI:57692"/>
    </cofactor>
</comment>
<dbReference type="Pfam" id="PF13450">
    <property type="entry name" value="NAD_binding_8"/>
    <property type="match status" value="1"/>
</dbReference>
<dbReference type="GO" id="GO:0050660">
    <property type="term" value="F:flavin adenine dinucleotide binding"/>
    <property type="evidence" value="ECO:0007669"/>
    <property type="project" value="InterPro"/>
</dbReference>
<dbReference type="GO" id="GO:1901605">
    <property type="term" value="P:alpha-amino acid metabolic process"/>
    <property type="evidence" value="ECO:0007669"/>
    <property type="project" value="TreeGrafter"/>
</dbReference>
<dbReference type="Proteomes" id="UP000782241">
    <property type="component" value="Unassembled WGS sequence"/>
</dbReference>
<keyword evidence="12" id="KW-0503">Monooxygenase</keyword>
<keyword evidence="16" id="KW-1185">Reference proteome</keyword>
<comment type="similarity">
    <text evidence="3">Belongs to the class-I pyridoxal-phosphate-dependent aminotransferase family.</text>
</comment>
<evidence type="ECO:0000256" key="13">
    <source>
        <dbReference type="SAM" id="MobiDB-lite"/>
    </source>
</evidence>
<dbReference type="InterPro" id="IPR020946">
    <property type="entry name" value="Flavin_mOase-like"/>
</dbReference>
<dbReference type="Gene3D" id="3.40.640.10">
    <property type="entry name" value="Type I PLP-dependent aspartate aminotransferase-like (Major domain)"/>
    <property type="match status" value="1"/>
</dbReference>
<dbReference type="CDD" id="cd00609">
    <property type="entry name" value="AAT_like"/>
    <property type="match status" value="1"/>
</dbReference>
<dbReference type="InterPro" id="IPR015421">
    <property type="entry name" value="PyrdxlP-dep_Trfase_major"/>
</dbReference>
<accession>A0A9P7GSA7</accession>
<reference evidence="15" key="1">
    <citation type="submission" date="2021-04" db="EMBL/GenBank/DDBJ databases">
        <title>Draft genome of Fusarium avenaceum strain F156N33, isolated from an atmospheric sample in Virginia.</title>
        <authorList>
            <person name="Yang S."/>
            <person name="Vinatzer B.A."/>
            <person name="Coleman J."/>
        </authorList>
    </citation>
    <scope>NUCLEOTIDE SEQUENCE</scope>
    <source>
        <strain evidence="15">F156N33</strain>
    </source>
</reference>
<evidence type="ECO:0000256" key="10">
    <source>
        <dbReference type="ARBA" id="ARBA00022898"/>
    </source>
</evidence>
<evidence type="ECO:0000256" key="7">
    <source>
        <dbReference type="ARBA" id="ARBA00022679"/>
    </source>
</evidence>
<keyword evidence="8" id="KW-0274">FAD</keyword>
<comment type="similarity">
    <text evidence="4">Belongs to the FMO family.</text>
</comment>
<dbReference type="GO" id="GO:0050661">
    <property type="term" value="F:NADP binding"/>
    <property type="evidence" value="ECO:0007669"/>
    <property type="project" value="InterPro"/>
</dbReference>
<dbReference type="Gene3D" id="3.50.50.60">
    <property type="entry name" value="FAD/NAD(P)-binding domain"/>
    <property type="match status" value="2"/>
</dbReference>
<dbReference type="SUPFAM" id="SSF53383">
    <property type="entry name" value="PLP-dependent transferases"/>
    <property type="match status" value="1"/>
</dbReference>
<dbReference type="GO" id="GO:0004499">
    <property type="term" value="F:N,N-dimethylaniline monooxygenase activity"/>
    <property type="evidence" value="ECO:0007669"/>
    <property type="project" value="InterPro"/>
</dbReference>
<evidence type="ECO:0000256" key="6">
    <source>
        <dbReference type="ARBA" id="ARBA00022630"/>
    </source>
</evidence>
<dbReference type="GO" id="GO:0008483">
    <property type="term" value="F:transaminase activity"/>
    <property type="evidence" value="ECO:0007669"/>
    <property type="project" value="UniProtKB-KW"/>
</dbReference>
<name>A0A9P7GSA7_9HYPO</name>
<evidence type="ECO:0000256" key="8">
    <source>
        <dbReference type="ARBA" id="ARBA00022827"/>
    </source>
</evidence>
<dbReference type="SUPFAM" id="SSF51905">
    <property type="entry name" value="FAD/NAD(P)-binding domain"/>
    <property type="match status" value="2"/>
</dbReference>
<gene>
    <name evidence="15" type="ORF">KAF25_000849</name>
</gene>
<keyword evidence="5" id="KW-0032">Aminotransferase</keyword>
<dbReference type="GO" id="GO:0030170">
    <property type="term" value="F:pyridoxal phosphate binding"/>
    <property type="evidence" value="ECO:0007669"/>
    <property type="project" value="InterPro"/>
</dbReference>
<evidence type="ECO:0000256" key="5">
    <source>
        <dbReference type="ARBA" id="ARBA00022576"/>
    </source>
</evidence>
<dbReference type="Pfam" id="PF00743">
    <property type="entry name" value="FMO-like"/>
    <property type="match status" value="2"/>
</dbReference>
<evidence type="ECO:0000313" key="16">
    <source>
        <dbReference type="Proteomes" id="UP000782241"/>
    </source>
</evidence>
<proteinExistence type="inferred from homology"/>
<evidence type="ECO:0000256" key="11">
    <source>
        <dbReference type="ARBA" id="ARBA00023002"/>
    </source>
</evidence>
<dbReference type="InterPro" id="IPR004839">
    <property type="entry name" value="Aminotransferase_I/II_large"/>
</dbReference>
<dbReference type="EMBL" id="JAGPUO010000025">
    <property type="protein sequence ID" value="KAG5655929.1"/>
    <property type="molecule type" value="Genomic_DNA"/>
</dbReference>
<feature type="domain" description="Aminotransferase class I/classII large" evidence="14">
    <location>
        <begin position="769"/>
        <end position="911"/>
    </location>
</feature>
<dbReference type="InterPro" id="IPR050859">
    <property type="entry name" value="Class-I_PLP-dep_aminotransf"/>
</dbReference>
<dbReference type="FunFam" id="3.50.50.60:FF:000138">
    <property type="entry name" value="Flavin-containing monooxygenase"/>
    <property type="match status" value="1"/>
</dbReference>
<evidence type="ECO:0000259" key="14">
    <source>
        <dbReference type="Pfam" id="PF00155"/>
    </source>
</evidence>
<dbReference type="InterPro" id="IPR000960">
    <property type="entry name" value="Flavin_mOase"/>
</dbReference>
<dbReference type="PANTHER" id="PTHR42790">
    <property type="entry name" value="AMINOTRANSFERASE"/>
    <property type="match status" value="1"/>
</dbReference>
<keyword evidence="6" id="KW-0285">Flavoprotein</keyword>
<evidence type="ECO:0000256" key="9">
    <source>
        <dbReference type="ARBA" id="ARBA00022857"/>
    </source>
</evidence>
<comment type="caution">
    <text evidence="15">The sequence shown here is derived from an EMBL/GenBank/DDBJ whole genome shotgun (WGS) entry which is preliminary data.</text>
</comment>
<sequence length="1119" mass="125021">MGSLTQPSPFEVSKVAIVGAGPTGLAAAKYLIAQGIQDITIFEQQDHVGGIWRYYGLALGTCPIPQEDPFYPPDKPIRWDSTSAPIFTSPMYENLHANIPKEVMNFSHQPFPEDSKLFPERPMIEDYLVKYAEDIKPLIRFCQRVERVSLKPEDGRDKWEIEAQSTINGANMTTDVFDAVVVANGHYSTPYVPDMQNLKEFNEAYPGVITHSKQYRTPHPFKDHKVVVIGNGPSGLDIALQINQECTRPALLSVRHPTPPDRLAHSGCEERAEVDEFLVEEKGIRFKDGRVETDIDDIVFCTGFLYGFPFLQDLGHKIVTTGRGVHGLYQHIFNIQHPTLVFPGLNMKAAPWPLGESQAALIAAVWSNNVELPTREVMEAWSQTLEKQEGDVLHAFGPNEDGHYINKLHDWVMTAKRPGKEPPYWNDELMWQRSVFLEAKSRFEKLGCKAQTFEEIDLELEVGTAINIYLSKEPVKILAMSPSTIDDTAAVYGAAASPKALPPPKDLSHLFSVVTKNRNPSAVKAFYKFMRIPGISNFAGGMPNVKYFPFDTLEAQISNPDRWEPSPNYPDQVEPLTQTLSSSIGITEGGDDQTSSKADPNAPKTPDYKATSSRITIPKILNEPDPVKKVDLATALQYGLVTGYPPLQSFIKQFTTQVLYPNVPYKGGLDVILNNGGTDGFSKVLQLLVDPWYEGVHPVAQRPGLLCETFVFGNILTQARPLGVNIVSVEIDDEGMVAEGPGGLREILENWDTQKGRRPHLLYTVTMGDNPTSGVVGVRRRKEIYALASEYDIVIVEDDPYWYLQYPSAAVHEATARGYDTPQRQHTHKPVTASGYDFIDSLVSSYLNIDVDGRVIRLDTFSKTIAPGCRLGYVTAQPEVIERLTRIAETSTGQPSGFVQALIAQAILGPHSSALETFASLPASEKPSFTGWKLDGWVRWLEGLRGEYERRMNRMCTILEEKAFMLRQSPSESPDLDWSLINKTRVFDFDWPRGGMFVWLRIHFEKHPLYQARGGKLTPIIDGPVLASAFLSHSTHAPHLVLGSPGYIFSATPEIREKQGWQYIRLCFAAESDENIDAGSLRFANSVHAFFKIKESEQIEKLAKYNIITFTFATTSHQA</sequence>
<dbReference type="PRINTS" id="PR00370">
    <property type="entry name" value="FMOXYGENASE"/>
</dbReference>
<keyword evidence="7" id="KW-0808">Transferase</keyword>
<evidence type="ECO:0000256" key="12">
    <source>
        <dbReference type="ARBA" id="ARBA00023033"/>
    </source>
</evidence>
<keyword evidence="11" id="KW-0560">Oxidoreductase</keyword>